<dbReference type="Proteomes" id="UP001057402">
    <property type="component" value="Chromosome 4"/>
</dbReference>
<protein>
    <submittedName>
        <fullName evidence="1">Uncharacterized protein</fullName>
    </submittedName>
</protein>
<evidence type="ECO:0000313" key="2">
    <source>
        <dbReference type="Proteomes" id="UP001057402"/>
    </source>
</evidence>
<reference evidence="2" key="1">
    <citation type="journal article" date="2023" name="Front. Plant Sci.">
        <title>Chromosomal-level genome assembly of Melastoma candidum provides insights into trichome evolution.</title>
        <authorList>
            <person name="Zhong Y."/>
            <person name="Wu W."/>
            <person name="Sun C."/>
            <person name="Zou P."/>
            <person name="Liu Y."/>
            <person name="Dai S."/>
            <person name="Zhou R."/>
        </authorList>
    </citation>
    <scope>NUCLEOTIDE SEQUENCE [LARGE SCALE GENOMIC DNA]</scope>
</reference>
<name>A0ACB9RE46_9MYRT</name>
<organism evidence="1 2">
    <name type="scientific">Melastoma candidum</name>
    <dbReference type="NCBI Taxonomy" id="119954"/>
    <lineage>
        <taxon>Eukaryota</taxon>
        <taxon>Viridiplantae</taxon>
        <taxon>Streptophyta</taxon>
        <taxon>Embryophyta</taxon>
        <taxon>Tracheophyta</taxon>
        <taxon>Spermatophyta</taxon>
        <taxon>Magnoliopsida</taxon>
        <taxon>eudicotyledons</taxon>
        <taxon>Gunneridae</taxon>
        <taxon>Pentapetalae</taxon>
        <taxon>rosids</taxon>
        <taxon>malvids</taxon>
        <taxon>Myrtales</taxon>
        <taxon>Melastomataceae</taxon>
        <taxon>Melastomatoideae</taxon>
        <taxon>Melastomateae</taxon>
        <taxon>Melastoma</taxon>
    </lineage>
</organism>
<dbReference type="EMBL" id="CM042883">
    <property type="protein sequence ID" value="KAI4377203.1"/>
    <property type="molecule type" value="Genomic_DNA"/>
</dbReference>
<gene>
    <name evidence="1" type="ORF">MLD38_014872</name>
</gene>
<keyword evidence="2" id="KW-1185">Reference proteome</keyword>
<proteinExistence type="predicted"/>
<comment type="caution">
    <text evidence="1">The sequence shown here is derived from an EMBL/GenBank/DDBJ whole genome shotgun (WGS) entry which is preliminary data.</text>
</comment>
<accession>A0ACB9RE46</accession>
<sequence length="108" mass="11499">MEDVLLIADFDLSLGSATSAITHVVLGQFKTCVILLGNYYVFGSNPGRTSISGAFAAIGGMSFYTYLNLQNQKQQQGKNAPRQASLPKSKLGRENGSTHDGKDGVDTV</sequence>
<evidence type="ECO:0000313" key="1">
    <source>
        <dbReference type="EMBL" id="KAI4377203.1"/>
    </source>
</evidence>